<dbReference type="NCBIfam" id="TIGR03357">
    <property type="entry name" value="VI_zyme"/>
    <property type="match status" value="1"/>
</dbReference>
<organism evidence="2">
    <name type="scientific">Pseudomonas saudimassiliensis</name>
    <dbReference type="NCBI Taxonomy" id="1461581"/>
    <lineage>
        <taxon>Bacteria</taxon>
        <taxon>Pseudomonadati</taxon>
        <taxon>Pseudomonadota</taxon>
        <taxon>Gammaproteobacteria</taxon>
        <taxon>Pseudomonadales</taxon>
        <taxon>Pseudomonadaceae</taxon>
        <taxon>Pseudomonas</taxon>
    </lineage>
</organism>
<evidence type="ECO:0000259" key="1">
    <source>
        <dbReference type="Pfam" id="PF04965"/>
    </source>
</evidence>
<gene>
    <name evidence="2" type="ORF">BN1049_00442</name>
</gene>
<feature type="domain" description="IraD/Gp25-like" evidence="1">
    <location>
        <begin position="27"/>
        <end position="113"/>
    </location>
</feature>
<dbReference type="InterPro" id="IPR017737">
    <property type="entry name" value="TssE1-like"/>
</dbReference>
<dbReference type="PATRIC" id="fig|1461581.3.peg.435"/>
<accession>A0A078M806</accession>
<protein>
    <submittedName>
        <fullName evidence="2">GPW/gp25 family protein</fullName>
    </submittedName>
</protein>
<name>A0A078M806_9PSED</name>
<dbReference type="RefSeq" id="WP_044498126.1">
    <property type="nucleotide sequence ID" value="NZ_LK391969.1"/>
</dbReference>
<dbReference type="SUPFAM" id="SSF160719">
    <property type="entry name" value="gpW/gp25-like"/>
    <property type="match status" value="1"/>
</dbReference>
<evidence type="ECO:0000313" key="2">
    <source>
        <dbReference type="EMBL" id="CEA01517.1"/>
    </source>
</evidence>
<dbReference type="AlphaFoldDB" id="A0A078M806"/>
<dbReference type="InterPro" id="IPR007048">
    <property type="entry name" value="IraD/Gp25-like"/>
</dbReference>
<reference evidence="2" key="1">
    <citation type="submission" date="2014-07" db="EMBL/GenBank/DDBJ databases">
        <authorList>
            <person name="Urmite Genomes Urmite Genomes"/>
        </authorList>
    </citation>
    <scope>NUCLEOTIDE SEQUENCE</scope>
    <source>
        <strain evidence="2">12M76_air</strain>
    </source>
</reference>
<dbReference type="EMBL" id="LM997413">
    <property type="protein sequence ID" value="CEA01517.1"/>
    <property type="molecule type" value="Genomic_DNA"/>
</dbReference>
<dbReference type="EMBL" id="LK391969">
    <property type="protein sequence ID" value="CEF25536.1"/>
    <property type="molecule type" value="Genomic_DNA"/>
</dbReference>
<dbReference type="OrthoDB" id="6399624at2"/>
<dbReference type="Gene3D" id="3.10.450.40">
    <property type="match status" value="1"/>
</dbReference>
<dbReference type="PANTHER" id="PTHR38595:SF2">
    <property type="entry name" value="TYPE VI SECRETION SYSTEM BASEPLATE SUBUNIT TSSE"/>
    <property type="match status" value="1"/>
</dbReference>
<proteinExistence type="predicted"/>
<dbReference type="InterPro" id="IPR053176">
    <property type="entry name" value="T6SS_TssE1-like"/>
</dbReference>
<sequence length="134" mass="14718">MGYGSLFERLAGETAGRAGWDLQRAAMASVASHLSKMLSTRAGSVLTLPDYGLPDLNDMRLSLHDSLQQARLAIERFIEAHEPRLSQVRVIALPRDIDPLSLAFAIEARLEVEQLKCNVNFSARLDGSGQVQVE</sequence>
<dbReference type="PANTHER" id="PTHR38595">
    <property type="entry name" value="CYTOPLASMIC PROTEIN-RELATED"/>
    <property type="match status" value="1"/>
</dbReference>
<dbReference type="Pfam" id="PF04965">
    <property type="entry name" value="GPW_gp25"/>
    <property type="match status" value="1"/>
</dbReference>